<keyword evidence="2" id="KW-1185">Reference proteome</keyword>
<evidence type="ECO:0000313" key="2">
    <source>
        <dbReference type="Proteomes" id="UP000244523"/>
    </source>
</evidence>
<gene>
    <name evidence="1" type="ORF">C8N45_12038</name>
</gene>
<dbReference type="EMBL" id="QBUD01000020">
    <property type="protein sequence ID" value="PUB10276.1"/>
    <property type="molecule type" value="Genomic_DNA"/>
</dbReference>
<dbReference type="AlphaFoldDB" id="A0A2T6K6K9"/>
<reference evidence="1 2" key="1">
    <citation type="submission" date="2018-04" db="EMBL/GenBank/DDBJ databases">
        <title>Genomic Encyclopedia of Archaeal and Bacterial Type Strains, Phase II (KMG-II): from individual species to whole genera.</title>
        <authorList>
            <person name="Goeker M."/>
        </authorList>
    </citation>
    <scope>NUCLEOTIDE SEQUENCE [LARGE SCALE GENOMIC DNA]</scope>
    <source>
        <strain evidence="1 2">DSM 29955</strain>
    </source>
</reference>
<dbReference type="Proteomes" id="UP000244523">
    <property type="component" value="Unassembled WGS sequence"/>
</dbReference>
<evidence type="ECO:0000313" key="1">
    <source>
        <dbReference type="EMBL" id="PUB10276.1"/>
    </source>
</evidence>
<dbReference type="InterPro" id="IPR032710">
    <property type="entry name" value="NTF2-like_dom_sf"/>
</dbReference>
<sequence length="85" mass="9284">MSFREECQQLLDQYVSYYRKGDAAGCASVYSLEAEMYSPFGPPAIDAKPSRRLTKNGLKTVQSAVTTLVGVLRALVKELLGAAPR</sequence>
<accession>A0A2T6K6K9</accession>
<dbReference type="Gene3D" id="3.10.450.50">
    <property type="match status" value="1"/>
</dbReference>
<dbReference type="SUPFAM" id="SSF54427">
    <property type="entry name" value="NTF2-like"/>
    <property type="match status" value="1"/>
</dbReference>
<protein>
    <submittedName>
        <fullName evidence="1">Uncharacterized protein</fullName>
    </submittedName>
</protein>
<name>A0A2T6K6K9_9RHOB</name>
<organism evidence="1 2">
    <name type="scientific">Yoonia sediminilitoris</name>
    <dbReference type="NCBI Taxonomy" id="1286148"/>
    <lineage>
        <taxon>Bacteria</taxon>
        <taxon>Pseudomonadati</taxon>
        <taxon>Pseudomonadota</taxon>
        <taxon>Alphaproteobacteria</taxon>
        <taxon>Rhodobacterales</taxon>
        <taxon>Paracoccaceae</taxon>
        <taxon>Yoonia</taxon>
    </lineage>
</organism>
<comment type="caution">
    <text evidence="1">The sequence shown here is derived from an EMBL/GenBank/DDBJ whole genome shotgun (WGS) entry which is preliminary data.</text>
</comment>
<proteinExistence type="predicted"/>